<dbReference type="NCBIfam" id="TIGR00115">
    <property type="entry name" value="tig"/>
    <property type="match status" value="1"/>
</dbReference>
<dbReference type="SUPFAM" id="SSF102735">
    <property type="entry name" value="Trigger factor ribosome-binding domain"/>
    <property type="match status" value="1"/>
</dbReference>
<dbReference type="InterPro" id="IPR008880">
    <property type="entry name" value="Trigger_fac_C"/>
</dbReference>
<dbReference type="SUPFAM" id="SSF54534">
    <property type="entry name" value="FKBP-like"/>
    <property type="match status" value="1"/>
</dbReference>
<dbReference type="EC" id="5.2.1.8" evidence="4"/>
<keyword evidence="6" id="KW-0697">Rotamase</keyword>
<dbReference type="Pfam" id="PF05697">
    <property type="entry name" value="Trigger_N"/>
    <property type="match status" value="1"/>
</dbReference>
<dbReference type="InterPro" id="IPR027304">
    <property type="entry name" value="Trigger_fact/SurA_dom_sf"/>
</dbReference>
<comment type="catalytic activity">
    <reaction evidence="1">
        <text>[protein]-peptidylproline (omega=180) = [protein]-peptidylproline (omega=0)</text>
        <dbReference type="Rhea" id="RHEA:16237"/>
        <dbReference type="Rhea" id="RHEA-COMP:10747"/>
        <dbReference type="Rhea" id="RHEA-COMP:10748"/>
        <dbReference type="ChEBI" id="CHEBI:83833"/>
        <dbReference type="ChEBI" id="CHEBI:83834"/>
        <dbReference type="EC" id="5.2.1.8"/>
    </reaction>
</comment>
<evidence type="ECO:0000256" key="6">
    <source>
        <dbReference type="ARBA" id="ARBA00023110"/>
    </source>
</evidence>
<evidence type="ECO:0000256" key="3">
    <source>
        <dbReference type="ARBA" id="ARBA00005464"/>
    </source>
</evidence>
<dbReference type="InterPro" id="IPR046357">
    <property type="entry name" value="PPIase_dom_sf"/>
</dbReference>
<proteinExistence type="inferred from homology"/>
<dbReference type="GO" id="GO:0006457">
    <property type="term" value="P:protein folding"/>
    <property type="evidence" value="ECO:0007669"/>
    <property type="project" value="InterPro"/>
</dbReference>
<gene>
    <name evidence="13" type="primary">tig</name>
    <name evidence="13" type="ORF">E6K80_12190</name>
</gene>
<accession>A0A538U069</accession>
<evidence type="ECO:0000256" key="2">
    <source>
        <dbReference type="ARBA" id="ARBA00004496"/>
    </source>
</evidence>
<dbReference type="InterPro" id="IPR001179">
    <property type="entry name" value="PPIase_FKBP_dom"/>
</dbReference>
<reference evidence="13 14" key="1">
    <citation type="journal article" date="2019" name="Nat. Microbiol.">
        <title>Mediterranean grassland soil C-N compound turnover is dependent on rainfall and depth, and is mediated by genomically divergent microorganisms.</title>
        <authorList>
            <person name="Diamond S."/>
            <person name="Andeer P.F."/>
            <person name="Li Z."/>
            <person name="Crits-Christoph A."/>
            <person name="Burstein D."/>
            <person name="Anantharaman K."/>
            <person name="Lane K.R."/>
            <person name="Thomas B.C."/>
            <person name="Pan C."/>
            <person name="Northen T.R."/>
            <person name="Banfield J.F."/>
        </authorList>
    </citation>
    <scope>NUCLEOTIDE SEQUENCE [LARGE SCALE GENOMIC DNA]</scope>
    <source>
        <strain evidence="13">WS_10</strain>
    </source>
</reference>
<evidence type="ECO:0000256" key="8">
    <source>
        <dbReference type="ARBA" id="ARBA00023235"/>
    </source>
</evidence>
<organism evidence="13 14">
    <name type="scientific">Eiseniibacteriota bacterium</name>
    <dbReference type="NCBI Taxonomy" id="2212470"/>
    <lineage>
        <taxon>Bacteria</taxon>
        <taxon>Candidatus Eiseniibacteriota</taxon>
    </lineage>
</organism>
<comment type="caution">
    <text evidence="13">The sequence shown here is derived from an EMBL/GenBank/DDBJ whole genome shotgun (WGS) entry which is preliminary data.</text>
</comment>
<evidence type="ECO:0000313" key="13">
    <source>
        <dbReference type="EMBL" id="TMQ69297.1"/>
    </source>
</evidence>
<keyword evidence="7" id="KW-0143">Chaperone</keyword>
<dbReference type="GO" id="GO:0015031">
    <property type="term" value="P:protein transport"/>
    <property type="evidence" value="ECO:0007669"/>
    <property type="project" value="InterPro"/>
</dbReference>
<dbReference type="Pfam" id="PF05698">
    <property type="entry name" value="Trigger_C"/>
    <property type="match status" value="1"/>
</dbReference>
<evidence type="ECO:0000256" key="1">
    <source>
        <dbReference type="ARBA" id="ARBA00000971"/>
    </source>
</evidence>
<dbReference type="InterPro" id="IPR036611">
    <property type="entry name" value="Trigger_fac_ribosome-bd_sf"/>
</dbReference>
<dbReference type="Pfam" id="PF00254">
    <property type="entry name" value="FKBP_C"/>
    <property type="match status" value="1"/>
</dbReference>
<dbReference type="InterPro" id="IPR005215">
    <property type="entry name" value="Trig_fac"/>
</dbReference>
<dbReference type="Gene3D" id="3.10.50.40">
    <property type="match status" value="1"/>
</dbReference>
<dbReference type="Proteomes" id="UP000319836">
    <property type="component" value="Unassembled WGS sequence"/>
</dbReference>
<evidence type="ECO:0000259" key="10">
    <source>
        <dbReference type="Pfam" id="PF00254"/>
    </source>
</evidence>
<dbReference type="AlphaFoldDB" id="A0A538U069"/>
<keyword evidence="8 13" id="KW-0413">Isomerase</keyword>
<dbReference type="InterPro" id="IPR008881">
    <property type="entry name" value="Trigger_fac_ribosome-bd_bac"/>
</dbReference>
<name>A0A538U069_UNCEI</name>
<feature type="non-terminal residue" evidence="13">
    <location>
        <position position="1"/>
    </location>
</feature>
<dbReference type="InterPro" id="IPR037041">
    <property type="entry name" value="Trigger_fac_C_sf"/>
</dbReference>
<feature type="domain" description="Trigger factor ribosome-binding bacterial" evidence="11">
    <location>
        <begin position="3"/>
        <end position="70"/>
    </location>
</feature>
<evidence type="ECO:0000256" key="9">
    <source>
        <dbReference type="ARBA" id="ARBA00029986"/>
    </source>
</evidence>
<evidence type="ECO:0000256" key="5">
    <source>
        <dbReference type="ARBA" id="ARBA00016902"/>
    </source>
</evidence>
<evidence type="ECO:0000256" key="7">
    <source>
        <dbReference type="ARBA" id="ARBA00023186"/>
    </source>
</evidence>
<comment type="similarity">
    <text evidence="3">Belongs to the FKBP-type PPIase family. Tig subfamily.</text>
</comment>
<comment type="subcellular location">
    <subcellularLocation>
        <location evidence="2">Cytoplasm</location>
    </subcellularLocation>
</comment>
<sequence>TGQALEEAKLDPVVPPQVRNLKLVPGQPMRFQAVVEVRPEVEARNWKGIPVARRTRVMDEGDVDQMIERLRADSALFVDLDRPAQRGDVVTVDSIRLDANNRRIPSTRTKALKLELGAPDMLPDLENGLLGAEVGQERTIEIGYPADYPTQELAGRRVRYLIRVRKTQEKKLRDPDDTFAREIFDLPSFDELRARVRRNLEGEEAVRAQREVEDAVSDELIRRNPLDLPERLVQWTLDRMIQEAVGQRPIDDRTRTDLEQRYRPAVERSLRREILLGALARQETIEVSDDEIAAEIDRMAQAHPRQAARVRARYQPAERRRRLGEAMLERKALDHVIANAAVTEESVGGRVVPATR</sequence>
<feature type="domain" description="Trigger factor C-terminal" evidence="12">
    <location>
        <begin position="189"/>
        <end position="337"/>
    </location>
</feature>
<evidence type="ECO:0000259" key="11">
    <source>
        <dbReference type="Pfam" id="PF05697"/>
    </source>
</evidence>
<evidence type="ECO:0000259" key="12">
    <source>
        <dbReference type="Pfam" id="PF05698"/>
    </source>
</evidence>
<dbReference type="Gene3D" id="1.10.3120.10">
    <property type="entry name" value="Trigger factor, C-terminal domain"/>
    <property type="match status" value="1"/>
</dbReference>
<evidence type="ECO:0000256" key="4">
    <source>
        <dbReference type="ARBA" id="ARBA00013194"/>
    </source>
</evidence>
<dbReference type="SUPFAM" id="SSF109998">
    <property type="entry name" value="Triger factor/SurA peptide-binding domain-like"/>
    <property type="match status" value="1"/>
</dbReference>
<feature type="domain" description="PPIase FKBP-type" evidence="10">
    <location>
        <begin position="82"/>
        <end position="156"/>
    </location>
</feature>
<dbReference type="GO" id="GO:0005737">
    <property type="term" value="C:cytoplasm"/>
    <property type="evidence" value="ECO:0007669"/>
    <property type="project" value="UniProtKB-SubCell"/>
</dbReference>
<evidence type="ECO:0000313" key="14">
    <source>
        <dbReference type="Proteomes" id="UP000319836"/>
    </source>
</evidence>
<protein>
    <recommendedName>
        <fullName evidence="5">Trigger factor</fullName>
        <ecNumber evidence="4">5.2.1.8</ecNumber>
    </recommendedName>
    <alternativeName>
        <fullName evidence="9">PPIase</fullName>
    </alternativeName>
</protein>
<dbReference type="GO" id="GO:0003755">
    <property type="term" value="F:peptidyl-prolyl cis-trans isomerase activity"/>
    <property type="evidence" value="ECO:0007669"/>
    <property type="project" value="UniProtKB-KW"/>
</dbReference>
<dbReference type="EMBL" id="VBPA01000313">
    <property type="protein sequence ID" value="TMQ69297.1"/>
    <property type="molecule type" value="Genomic_DNA"/>
</dbReference>